<dbReference type="Proteomes" id="UP000617734">
    <property type="component" value="Unassembled WGS sequence"/>
</dbReference>
<evidence type="ECO:0000313" key="9">
    <source>
        <dbReference type="Proteomes" id="UP000617734"/>
    </source>
</evidence>
<evidence type="ECO:0000256" key="6">
    <source>
        <dbReference type="SAM" id="Phobius"/>
    </source>
</evidence>
<evidence type="ECO:0000256" key="2">
    <source>
        <dbReference type="ARBA" id="ARBA00022692"/>
    </source>
</evidence>
<name>A0A919D8D8_9ACTN</name>
<dbReference type="Pfam" id="PF13515">
    <property type="entry name" value="FUSC_2"/>
    <property type="match status" value="1"/>
</dbReference>
<dbReference type="AlphaFoldDB" id="A0A919D8D8"/>
<comment type="caution">
    <text evidence="8">The sequence shown here is derived from an EMBL/GenBank/DDBJ whole genome shotgun (WGS) entry which is preliminary data.</text>
</comment>
<protein>
    <recommendedName>
        <fullName evidence="7">Integral membrane bound transporter domain-containing protein</fullName>
    </recommendedName>
</protein>
<keyword evidence="3 6" id="KW-1133">Transmembrane helix</keyword>
<gene>
    <name evidence="8" type="ORF">GCM10018781_75080</name>
</gene>
<comment type="subcellular location">
    <subcellularLocation>
        <location evidence="1">Membrane</location>
        <topology evidence="1">Multi-pass membrane protein</topology>
    </subcellularLocation>
</comment>
<feature type="compositionally biased region" description="Low complexity" evidence="5">
    <location>
        <begin position="211"/>
        <end position="236"/>
    </location>
</feature>
<reference evidence="8" key="1">
    <citation type="journal article" date="2014" name="Int. J. Syst. Evol. Microbiol.">
        <title>Complete genome sequence of Corynebacterium casei LMG S-19264T (=DSM 44701T), isolated from a smear-ripened cheese.</title>
        <authorList>
            <consortium name="US DOE Joint Genome Institute (JGI-PGF)"/>
            <person name="Walter F."/>
            <person name="Albersmeier A."/>
            <person name="Kalinowski J."/>
            <person name="Ruckert C."/>
        </authorList>
    </citation>
    <scope>NUCLEOTIDE SEQUENCE</scope>
    <source>
        <strain evidence="8">JCM 4646</strain>
    </source>
</reference>
<reference evidence="8" key="2">
    <citation type="submission" date="2020-09" db="EMBL/GenBank/DDBJ databases">
        <authorList>
            <person name="Sun Q."/>
            <person name="Ohkuma M."/>
        </authorList>
    </citation>
    <scope>NUCLEOTIDE SEQUENCE</scope>
    <source>
        <strain evidence="8">JCM 4646</strain>
    </source>
</reference>
<evidence type="ECO:0000259" key="7">
    <source>
        <dbReference type="Pfam" id="PF13515"/>
    </source>
</evidence>
<evidence type="ECO:0000256" key="3">
    <source>
        <dbReference type="ARBA" id="ARBA00022989"/>
    </source>
</evidence>
<proteinExistence type="predicted"/>
<feature type="region of interest" description="Disordered" evidence="5">
    <location>
        <begin position="199"/>
        <end position="267"/>
    </location>
</feature>
<sequence length="790" mass="82654">MGRLPGAPGWLRRRDPHLVAVHRALRVTLVACAGFYVCRYALHDDTMATYALFAAVATGVLSQLGGGPEDRARTLLAVLPGAYLLVTTGTLLAVRAWSAALGMLVVGFAVAYGSVGGPRLVGLANGLQLFYILPCFPPYQPGALPSRLAGVSIGLVLLAGAELALWPERTPVRYQDRLARATETVARLADSAADACTAPRASAGATDLDDPGPATATAPTGRAPTGPAAPTGRDPTGPGPNDPTGPAAQAAGPGRSAGASGPLAASRAAVDGLRPTRVPVLERPASAGAADRALTHAAAALRYTRTQLARVVTLGAGAPTPETAVLLRATARALREAAPAVRAHAPAPDPAPVEEAIADFETARAEPAQEPWPATPQAAEARLRLGCIALDAAEGARFLLIAVRISRHAPVPPDPHPGDRWRSPFWYAHLPTRTLWWRRFRGHLTPRSVYFQNALRIAAALAAARLVAGALDLAHGFWALLATLTLMRTCAADTRTTLRPALTGTLLGALATVPLLLAVGERPAVYAAVLPVAMLVAFTAGPLLGLAWGQGLFTVVVAMIFTQLAPSDWRLAETRLIDVVTGAAVGTLAGLCAWPRGGGSELRRSVADLLRDSALALQETVAVVTGTTTGTGALRRAQHTLTFAEASYAQFQTERHDQAMDGPNWQAALLACQHTTRGAEQLLTRCPPGSLAPWPRTVERLERDAVLVAGAFQQQSHGLRRRRRPGRTELRLAETEEVLLGERTLAARPPADPLLLTATDLSVWLSGLLDDLAAVSPPGAEPAPAPGRTP</sequence>
<keyword evidence="2 6" id="KW-0812">Transmembrane</keyword>
<evidence type="ECO:0000256" key="5">
    <source>
        <dbReference type="SAM" id="MobiDB-lite"/>
    </source>
</evidence>
<feature type="transmembrane region" description="Helical" evidence="6">
    <location>
        <begin position="501"/>
        <end position="519"/>
    </location>
</feature>
<feature type="domain" description="Integral membrane bound transporter" evidence="7">
    <location>
        <begin position="466"/>
        <end position="588"/>
    </location>
</feature>
<keyword evidence="4 6" id="KW-0472">Membrane</keyword>
<dbReference type="InterPro" id="IPR049453">
    <property type="entry name" value="Memb_transporter_dom"/>
</dbReference>
<feature type="transmembrane region" description="Helical" evidence="6">
    <location>
        <begin position="20"/>
        <end position="38"/>
    </location>
</feature>
<feature type="transmembrane region" description="Helical" evidence="6">
    <location>
        <begin position="101"/>
        <end position="121"/>
    </location>
</feature>
<feature type="transmembrane region" description="Helical" evidence="6">
    <location>
        <begin position="524"/>
        <end position="541"/>
    </location>
</feature>
<feature type="transmembrane region" description="Helical" evidence="6">
    <location>
        <begin position="457"/>
        <end position="481"/>
    </location>
</feature>
<accession>A0A919D8D8</accession>
<dbReference type="GO" id="GO:0016020">
    <property type="term" value="C:membrane"/>
    <property type="evidence" value="ECO:0007669"/>
    <property type="project" value="UniProtKB-SubCell"/>
</dbReference>
<feature type="transmembrane region" description="Helical" evidence="6">
    <location>
        <begin position="50"/>
        <end position="68"/>
    </location>
</feature>
<evidence type="ECO:0000313" key="8">
    <source>
        <dbReference type="EMBL" id="GHE24632.1"/>
    </source>
</evidence>
<feature type="transmembrane region" description="Helical" evidence="6">
    <location>
        <begin position="148"/>
        <end position="167"/>
    </location>
</feature>
<dbReference type="EMBL" id="BNBO01000078">
    <property type="protein sequence ID" value="GHE24632.1"/>
    <property type="molecule type" value="Genomic_DNA"/>
</dbReference>
<keyword evidence="9" id="KW-1185">Reference proteome</keyword>
<feature type="compositionally biased region" description="Low complexity" evidence="5">
    <location>
        <begin position="244"/>
        <end position="267"/>
    </location>
</feature>
<evidence type="ECO:0000256" key="4">
    <source>
        <dbReference type="ARBA" id="ARBA00023136"/>
    </source>
</evidence>
<feature type="transmembrane region" description="Helical" evidence="6">
    <location>
        <begin position="74"/>
        <end position="94"/>
    </location>
</feature>
<organism evidence="8 9">
    <name type="scientific">Kitasatospora indigofera</name>
    <dbReference type="NCBI Taxonomy" id="67307"/>
    <lineage>
        <taxon>Bacteria</taxon>
        <taxon>Bacillati</taxon>
        <taxon>Actinomycetota</taxon>
        <taxon>Actinomycetes</taxon>
        <taxon>Kitasatosporales</taxon>
        <taxon>Streptomycetaceae</taxon>
        <taxon>Kitasatospora</taxon>
    </lineage>
</organism>
<evidence type="ECO:0000256" key="1">
    <source>
        <dbReference type="ARBA" id="ARBA00004141"/>
    </source>
</evidence>